<feature type="domain" description="DUF6924" evidence="1">
    <location>
        <begin position="13"/>
        <end position="150"/>
    </location>
</feature>
<name>A0ABW6GT18_9ACTN</name>
<reference evidence="2 3" key="1">
    <citation type="submission" date="2024-09" db="EMBL/GenBank/DDBJ databases">
        <title>The Natural Products Discovery Center: Release of the First 8490 Sequenced Strains for Exploring Actinobacteria Biosynthetic Diversity.</title>
        <authorList>
            <person name="Kalkreuter E."/>
            <person name="Kautsar S.A."/>
            <person name="Yang D."/>
            <person name="Bader C.D."/>
            <person name="Teijaro C.N."/>
            <person name="Fluegel L."/>
            <person name="Davis C.M."/>
            <person name="Simpson J.R."/>
            <person name="Lauterbach L."/>
            <person name="Steele A.D."/>
            <person name="Gui C."/>
            <person name="Meng S."/>
            <person name="Li G."/>
            <person name="Viehrig K."/>
            <person name="Ye F."/>
            <person name="Su P."/>
            <person name="Kiefer A.F."/>
            <person name="Nichols A."/>
            <person name="Cepeda A.J."/>
            <person name="Yan W."/>
            <person name="Fan B."/>
            <person name="Jiang Y."/>
            <person name="Adhikari A."/>
            <person name="Zheng C.-J."/>
            <person name="Schuster L."/>
            <person name="Cowan T.M."/>
            <person name="Smanski M.J."/>
            <person name="Chevrette M.G."/>
            <person name="De Carvalho L.P.S."/>
            <person name="Shen B."/>
        </authorList>
    </citation>
    <scope>NUCLEOTIDE SEQUENCE [LARGE SCALE GENOMIC DNA]</scope>
    <source>
        <strain evidence="2 3">NPDC058753</strain>
    </source>
</reference>
<accession>A0ABW6GT18</accession>
<evidence type="ECO:0000259" key="1">
    <source>
        <dbReference type="Pfam" id="PF21962"/>
    </source>
</evidence>
<proteinExistence type="predicted"/>
<organism evidence="2 3">
    <name type="scientific">Kitasatospora phosalacinea</name>
    <dbReference type="NCBI Taxonomy" id="2065"/>
    <lineage>
        <taxon>Bacteria</taxon>
        <taxon>Bacillati</taxon>
        <taxon>Actinomycetota</taxon>
        <taxon>Actinomycetes</taxon>
        <taxon>Kitasatosporales</taxon>
        <taxon>Streptomycetaceae</taxon>
        <taxon>Kitasatospora</taxon>
    </lineage>
</organism>
<evidence type="ECO:0000313" key="3">
    <source>
        <dbReference type="Proteomes" id="UP001599542"/>
    </source>
</evidence>
<dbReference type="Pfam" id="PF21962">
    <property type="entry name" value="DUF6924"/>
    <property type="match status" value="1"/>
</dbReference>
<evidence type="ECO:0000313" key="2">
    <source>
        <dbReference type="EMBL" id="MFE1355861.1"/>
    </source>
</evidence>
<dbReference type="Proteomes" id="UP001599542">
    <property type="component" value="Unassembled WGS sequence"/>
</dbReference>
<keyword evidence="3" id="KW-1185">Reference proteome</keyword>
<dbReference type="InterPro" id="IPR053832">
    <property type="entry name" value="DUF6924"/>
</dbReference>
<protein>
    <submittedName>
        <fullName evidence="2">DUF6924 domain-containing protein</fullName>
    </submittedName>
</protein>
<sequence>MRPPVADIGEHDALIVRTDHTDGHEPGWRALCAALGADVHLVDDPAWADAAPAEAVAAARATADGGPNVLFLADRTALTGPGHPLLAVTTLLPEDCAEPAWYAQEIEHGSEFRALAAAVEEINANLSIGSLGFEEFAAEARRDPQGCYRPAAG</sequence>
<comment type="caution">
    <text evidence="2">The sequence shown here is derived from an EMBL/GenBank/DDBJ whole genome shotgun (WGS) entry which is preliminary data.</text>
</comment>
<dbReference type="EMBL" id="JBHYPX010000069">
    <property type="protein sequence ID" value="MFE1355861.1"/>
    <property type="molecule type" value="Genomic_DNA"/>
</dbReference>
<dbReference type="RefSeq" id="WP_380323745.1">
    <property type="nucleotide sequence ID" value="NZ_JBHYPW010000022.1"/>
</dbReference>
<gene>
    <name evidence="2" type="ORF">ACFW6T_28185</name>
</gene>